<accession>A0A0K0DT46</accession>
<name>A0A0K0DT46_STRER</name>
<proteinExistence type="predicted"/>
<protein>
    <submittedName>
        <fullName evidence="1">Uncharacterized protein</fullName>
    </submittedName>
</protein>
<organism evidence="1">
    <name type="scientific">Strongyloides stercoralis</name>
    <name type="common">Threadworm</name>
    <dbReference type="NCBI Taxonomy" id="6248"/>
    <lineage>
        <taxon>Eukaryota</taxon>
        <taxon>Metazoa</taxon>
        <taxon>Ecdysozoa</taxon>
        <taxon>Nematoda</taxon>
        <taxon>Chromadorea</taxon>
        <taxon>Rhabditida</taxon>
        <taxon>Tylenchina</taxon>
        <taxon>Panagrolaimomorpha</taxon>
        <taxon>Strongyloidoidea</taxon>
        <taxon>Strongyloididae</taxon>
        <taxon>Strongyloides</taxon>
    </lineage>
</organism>
<reference evidence="1" key="1">
    <citation type="submission" date="2015-08" db="UniProtKB">
        <authorList>
            <consortium name="WormBaseParasite"/>
        </authorList>
    </citation>
    <scope>IDENTIFICATION</scope>
</reference>
<dbReference type="WBParaSite" id="SSTP_0000040650.1">
    <property type="protein sequence ID" value="SSTP_0000040650.1"/>
    <property type="gene ID" value="SSTP_0000040650"/>
</dbReference>
<dbReference type="AlphaFoldDB" id="A0A0K0DT46"/>
<evidence type="ECO:0000313" key="1">
    <source>
        <dbReference type="WBParaSite" id="SSTP_0000040650.1"/>
    </source>
</evidence>
<sequence length="70" mass="8175">MVKNSTETSSTTSQFIITQDIMKKIDEIIEFHKFNKKQVEQNKIIIQNFLSKPCDSSKDEFCITKKCSKK</sequence>